<dbReference type="AlphaFoldDB" id="A0A9Q9RF32"/>
<gene>
    <name evidence="1" type="ORF">C2S_14005</name>
</gene>
<name>A0A9Q9RF32_FUSFU</name>
<evidence type="ECO:0000313" key="2">
    <source>
        <dbReference type="Proteomes" id="UP000760494"/>
    </source>
</evidence>
<protein>
    <submittedName>
        <fullName evidence="1">Uncharacterized protein</fullName>
    </submittedName>
</protein>
<dbReference type="Proteomes" id="UP000760494">
    <property type="component" value="Unassembled WGS sequence"/>
</dbReference>
<proteinExistence type="predicted"/>
<comment type="caution">
    <text evidence="1">The sequence shown here is derived from an EMBL/GenBank/DDBJ whole genome shotgun (WGS) entry which is preliminary data.</text>
</comment>
<organism evidence="1 2">
    <name type="scientific">Fusarium fujikuroi</name>
    <name type="common">Bakanae and foot rot disease fungus</name>
    <name type="synonym">Gibberella fujikuroi</name>
    <dbReference type="NCBI Taxonomy" id="5127"/>
    <lineage>
        <taxon>Eukaryota</taxon>
        <taxon>Fungi</taxon>
        <taxon>Dikarya</taxon>
        <taxon>Ascomycota</taxon>
        <taxon>Pezizomycotina</taxon>
        <taxon>Sordariomycetes</taxon>
        <taxon>Hypocreomycetidae</taxon>
        <taxon>Hypocreales</taxon>
        <taxon>Nectriaceae</taxon>
        <taxon>Fusarium</taxon>
        <taxon>Fusarium fujikuroi species complex</taxon>
    </lineage>
</organism>
<dbReference type="EMBL" id="CABFJX010000025">
    <property type="protein sequence ID" value="VTT59138.1"/>
    <property type="molecule type" value="Genomic_DNA"/>
</dbReference>
<reference evidence="1" key="1">
    <citation type="submission" date="2019-05" db="EMBL/GenBank/DDBJ databases">
        <authorList>
            <person name="Piombo E."/>
        </authorList>
    </citation>
    <scope>NUCLEOTIDE SEQUENCE</scope>
    <source>
        <strain evidence="1">C2S</strain>
    </source>
</reference>
<sequence length="93" mass="10983">MVQAPQLSLDQVLPPCHSVLINVVTGLYVRVERARSSTQRLRMLKDRAERVSWHLRWGLIDYVRIKRWGMRIIHCIMRTDQRASLIKLLDDGF</sequence>
<accession>A0A9Q9RF32</accession>
<evidence type="ECO:0000313" key="1">
    <source>
        <dbReference type="EMBL" id="VTT59138.1"/>
    </source>
</evidence>